<evidence type="ECO:0000256" key="2">
    <source>
        <dbReference type="ARBA" id="ARBA00010838"/>
    </source>
</evidence>
<keyword evidence="8" id="KW-0624">Polysaccharide degradation</keyword>
<dbReference type="GO" id="GO:0008422">
    <property type="term" value="F:beta-glucosidase activity"/>
    <property type="evidence" value="ECO:0007669"/>
    <property type="project" value="UniProtKB-EC"/>
</dbReference>
<comment type="similarity">
    <text evidence="2 12">Belongs to the glycosyl hydrolase 1 family.</text>
</comment>
<dbReference type="SUPFAM" id="SSF51445">
    <property type="entry name" value="(Trans)glycosidases"/>
    <property type="match status" value="1"/>
</dbReference>
<dbReference type="PROSITE" id="PS00653">
    <property type="entry name" value="GLYCOSYL_HYDROL_F1_2"/>
    <property type="match status" value="1"/>
</dbReference>
<evidence type="ECO:0000256" key="10">
    <source>
        <dbReference type="PIRSR" id="PIRSR617736-2"/>
    </source>
</evidence>
<dbReference type="InterPro" id="IPR017853">
    <property type="entry name" value="GH"/>
</dbReference>
<sequence length="464" mass="51123">MSESTDAAATVAFPNGFVWGVATASYQIEGAVAEHGRAPSVWDTFAHTPGKISDGATGDVACDHYHRYAEDVGLLADLGVSHYRFSLAWPRLQPSGRGPLNQAGVDFYLRLLDALQEKGVRPWVTLYHWDLPQALEDEGGWPARDTAYRFADYAVAVYERLHDRIGDWTTLNEPWCSAYLGYGNGQHAPGVRDERAALHAAHHLLLGHGLAVRGMRAAVPDSDNRIGITLNLWPVTPVTQEPADVEAARRVDGINNRAFLDPVLKGGYPADVLADVAHITDTAHVKPGDEETIAAPIDLLGVNYYSPSYVRAGAKKVGGASPWIGCDDVESVPQGFPRTDMGWEVEPDGLHRLLVRLRQDYRPLPIYVTENGMALRDTVDADGRVEDPDRIAYIDAHLRACRQAIDEGVDLRGYFVWTLTDNFEWSFGFSKRFGLVHLDAETQVRTPKSSASWYAQVARTGQLP</sequence>
<dbReference type="Proteomes" id="UP000638648">
    <property type="component" value="Unassembled WGS sequence"/>
</dbReference>
<keyword evidence="14" id="KW-1185">Reference proteome</keyword>
<feature type="active site" description="Proton donor" evidence="9">
    <location>
        <position position="173"/>
    </location>
</feature>
<feature type="binding site" evidence="10">
    <location>
        <position position="172"/>
    </location>
    <ligand>
        <name>substrate</name>
    </ligand>
</feature>
<dbReference type="GO" id="GO:0030245">
    <property type="term" value="P:cellulose catabolic process"/>
    <property type="evidence" value="ECO:0007669"/>
    <property type="project" value="UniProtKB-KW"/>
</dbReference>
<name>A0A927RN84_9ACTN</name>
<keyword evidence="4 12" id="KW-0378">Hydrolase</keyword>
<evidence type="ECO:0000256" key="1">
    <source>
        <dbReference type="ARBA" id="ARBA00000448"/>
    </source>
</evidence>
<evidence type="ECO:0000256" key="7">
    <source>
        <dbReference type="ARBA" id="ARBA00023295"/>
    </source>
</evidence>
<dbReference type="PRINTS" id="PR00131">
    <property type="entry name" value="GLHYDRLASE1"/>
</dbReference>
<feature type="binding site" evidence="10">
    <location>
        <position position="417"/>
    </location>
    <ligand>
        <name>substrate</name>
    </ligand>
</feature>
<dbReference type="InterPro" id="IPR017736">
    <property type="entry name" value="Glyco_hydro_1_beta-glucosidase"/>
</dbReference>
<evidence type="ECO:0000256" key="12">
    <source>
        <dbReference type="RuleBase" id="RU361175"/>
    </source>
</evidence>
<dbReference type="AlphaFoldDB" id="A0A927RN84"/>
<keyword evidence="5" id="KW-0136">Cellulose degradation</keyword>
<protein>
    <recommendedName>
        <fullName evidence="3 12">Beta-glucosidase</fullName>
        <ecNumber evidence="3 12">3.2.1.21</ecNumber>
    </recommendedName>
</protein>
<feature type="active site" description="Nucleophile" evidence="9 11">
    <location>
        <position position="370"/>
    </location>
</feature>
<dbReference type="InterPro" id="IPR018120">
    <property type="entry name" value="Glyco_hydro_1_AS"/>
</dbReference>
<evidence type="ECO:0000256" key="8">
    <source>
        <dbReference type="ARBA" id="ARBA00023326"/>
    </source>
</evidence>
<gene>
    <name evidence="13" type="ORF">HEB94_007724</name>
</gene>
<dbReference type="EC" id="3.2.1.21" evidence="3 12"/>
<dbReference type="Pfam" id="PF00232">
    <property type="entry name" value="Glyco_hydro_1"/>
    <property type="match status" value="1"/>
</dbReference>
<dbReference type="PROSITE" id="PS00572">
    <property type="entry name" value="GLYCOSYL_HYDROL_F1_1"/>
    <property type="match status" value="1"/>
</dbReference>
<dbReference type="PANTHER" id="PTHR10353:SF36">
    <property type="entry name" value="LP05116P"/>
    <property type="match status" value="1"/>
</dbReference>
<dbReference type="PANTHER" id="PTHR10353">
    <property type="entry name" value="GLYCOSYL HYDROLASE"/>
    <property type="match status" value="1"/>
</dbReference>
<dbReference type="Gene3D" id="3.20.20.80">
    <property type="entry name" value="Glycosidases"/>
    <property type="match status" value="1"/>
</dbReference>
<comment type="catalytic activity">
    <reaction evidence="1 12">
        <text>Hydrolysis of terminal, non-reducing beta-D-glucosyl residues with release of beta-D-glucose.</text>
        <dbReference type="EC" id="3.2.1.21"/>
    </reaction>
</comment>
<evidence type="ECO:0000313" key="13">
    <source>
        <dbReference type="EMBL" id="MBE1610876.1"/>
    </source>
</evidence>
<evidence type="ECO:0000256" key="6">
    <source>
        <dbReference type="ARBA" id="ARBA00023277"/>
    </source>
</evidence>
<dbReference type="InterPro" id="IPR033132">
    <property type="entry name" value="GH_1_N_CS"/>
</dbReference>
<feature type="binding site" evidence="10">
    <location>
        <position position="27"/>
    </location>
    <ligand>
        <name>substrate</name>
    </ligand>
</feature>
<reference evidence="13" key="1">
    <citation type="submission" date="2020-10" db="EMBL/GenBank/DDBJ databases">
        <title>Sequencing the genomes of 1000 actinobacteria strains.</title>
        <authorList>
            <person name="Klenk H.-P."/>
        </authorList>
    </citation>
    <scope>NUCLEOTIDE SEQUENCE</scope>
    <source>
        <strain evidence="13">DSM 45354</strain>
    </source>
</reference>
<evidence type="ECO:0000313" key="14">
    <source>
        <dbReference type="Proteomes" id="UP000638648"/>
    </source>
</evidence>
<dbReference type="InterPro" id="IPR001360">
    <property type="entry name" value="Glyco_hydro_1"/>
</dbReference>
<evidence type="ECO:0000256" key="11">
    <source>
        <dbReference type="PROSITE-ProRule" id="PRU10055"/>
    </source>
</evidence>
<dbReference type="EMBL" id="JADBEM010000001">
    <property type="protein sequence ID" value="MBE1610876.1"/>
    <property type="molecule type" value="Genomic_DNA"/>
</dbReference>
<dbReference type="RefSeq" id="WP_192754178.1">
    <property type="nucleotide sequence ID" value="NZ_BAABJL010000250.1"/>
</dbReference>
<dbReference type="GO" id="GO:0005829">
    <property type="term" value="C:cytosol"/>
    <property type="evidence" value="ECO:0007669"/>
    <property type="project" value="TreeGrafter"/>
</dbReference>
<accession>A0A927RN84</accession>
<evidence type="ECO:0000256" key="9">
    <source>
        <dbReference type="PIRSR" id="PIRSR617736-1"/>
    </source>
</evidence>
<dbReference type="NCBIfam" id="TIGR03356">
    <property type="entry name" value="BGL"/>
    <property type="match status" value="1"/>
</dbReference>
<evidence type="ECO:0000256" key="3">
    <source>
        <dbReference type="ARBA" id="ARBA00012744"/>
    </source>
</evidence>
<evidence type="ECO:0000256" key="4">
    <source>
        <dbReference type="ARBA" id="ARBA00022801"/>
    </source>
</evidence>
<feature type="binding site" evidence="10">
    <location>
        <begin position="424"/>
        <end position="425"/>
    </location>
    <ligand>
        <name>substrate</name>
    </ligand>
</feature>
<comment type="caution">
    <text evidence="13">The sequence shown here is derived from an EMBL/GenBank/DDBJ whole genome shotgun (WGS) entry which is preliminary data.</text>
</comment>
<keyword evidence="7 12" id="KW-0326">Glycosidase</keyword>
<dbReference type="FunFam" id="3.20.20.80:FF:000004">
    <property type="entry name" value="Beta-glucosidase 6-phospho-beta-glucosidase"/>
    <property type="match status" value="1"/>
</dbReference>
<evidence type="ECO:0000256" key="5">
    <source>
        <dbReference type="ARBA" id="ARBA00023001"/>
    </source>
</evidence>
<feature type="binding site" evidence="10">
    <location>
        <position position="305"/>
    </location>
    <ligand>
        <name>substrate</name>
    </ligand>
</feature>
<keyword evidence="6" id="KW-0119">Carbohydrate metabolism</keyword>
<proteinExistence type="inferred from homology"/>
<feature type="binding site" evidence="10">
    <location>
        <position position="128"/>
    </location>
    <ligand>
        <name>substrate</name>
    </ligand>
</feature>
<organism evidence="13 14">
    <name type="scientific">Actinopolymorpha pittospori</name>
    <dbReference type="NCBI Taxonomy" id="648752"/>
    <lineage>
        <taxon>Bacteria</taxon>
        <taxon>Bacillati</taxon>
        <taxon>Actinomycetota</taxon>
        <taxon>Actinomycetes</taxon>
        <taxon>Propionibacteriales</taxon>
        <taxon>Actinopolymorphaceae</taxon>
        <taxon>Actinopolymorpha</taxon>
    </lineage>
</organism>